<keyword evidence="10" id="KW-1185">Reference proteome</keyword>
<evidence type="ECO:0000256" key="1">
    <source>
        <dbReference type="ARBA" id="ARBA00004477"/>
    </source>
</evidence>
<evidence type="ECO:0000256" key="6">
    <source>
        <dbReference type="ARBA" id="ARBA00023136"/>
    </source>
</evidence>
<dbReference type="GO" id="GO:0006950">
    <property type="term" value="P:response to stress"/>
    <property type="evidence" value="ECO:0007669"/>
    <property type="project" value="UniProtKB-ARBA"/>
</dbReference>
<accession>A0A1G4MGI6</accession>
<keyword evidence="3 7" id="KW-0812">Transmembrane</keyword>
<feature type="transmembrane region" description="Helical" evidence="7">
    <location>
        <begin position="26"/>
        <end position="45"/>
    </location>
</feature>
<evidence type="ECO:0000256" key="5">
    <source>
        <dbReference type="ARBA" id="ARBA00022989"/>
    </source>
</evidence>
<evidence type="ECO:0000256" key="3">
    <source>
        <dbReference type="ARBA" id="ARBA00022692"/>
    </source>
</evidence>
<gene>
    <name evidence="9" type="ORF">LAFE_0F15368G</name>
</gene>
<dbReference type="SUPFAM" id="SSF144091">
    <property type="entry name" value="Rhomboid-like"/>
    <property type="match status" value="1"/>
</dbReference>
<feature type="region of interest" description="Disordered" evidence="8">
    <location>
        <begin position="299"/>
        <end position="331"/>
    </location>
</feature>
<dbReference type="EMBL" id="LT598490">
    <property type="protein sequence ID" value="SCW02837.1"/>
    <property type="molecule type" value="Genomic_DNA"/>
</dbReference>
<feature type="transmembrane region" description="Helical" evidence="7">
    <location>
        <begin position="107"/>
        <end position="128"/>
    </location>
</feature>
<dbReference type="GO" id="GO:0005789">
    <property type="term" value="C:endoplasmic reticulum membrane"/>
    <property type="evidence" value="ECO:0007669"/>
    <property type="project" value="UniProtKB-SubCell"/>
</dbReference>
<evidence type="ECO:0000256" key="2">
    <source>
        <dbReference type="ARBA" id="ARBA00008917"/>
    </source>
</evidence>
<dbReference type="PANTHER" id="PTHR11009">
    <property type="entry name" value="DER1-LIKE PROTEIN, DERLIN"/>
    <property type="match status" value="1"/>
</dbReference>
<evidence type="ECO:0000313" key="10">
    <source>
        <dbReference type="Proteomes" id="UP000190831"/>
    </source>
</evidence>
<organism evidence="9 10">
    <name type="scientific">Lachancea fermentati</name>
    <name type="common">Zygosaccharomyces fermentati</name>
    <dbReference type="NCBI Taxonomy" id="4955"/>
    <lineage>
        <taxon>Eukaryota</taxon>
        <taxon>Fungi</taxon>
        <taxon>Dikarya</taxon>
        <taxon>Ascomycota</taxon>
        <taxon>Saccharomycotina</taxon>
        <taxon>Saccharomycetes</taxon>
        <taxon>Saccharomycetales</taxon>
        <taxon>Saccharomycetaceae</taxon>
        <taxon>Lachancea</taxon>
    </lineage>
</organism>
<keyword evidence="4 7" id="KW-0256">Endoplasmic reticulum</keyword>
<dbReference type="STRING" id="4955.A0A1G4MGI6"/>
<sequence length="331" mass="37678">MAQPQISRSATHNNGLMQMIAQIPPITRALLSGIVVLSVLCRIGILPSRFLIFSSYHTFMKLQLWRMYTSCLLLPNQAMPALIEMYNVYARSSQLELNHFQNRKVDYLFYLTFSILTIVLSVMLLQIMDAFNLLGGLVQIQFGLVLTNAFVGCLTYTWSVDNRNTRVMFYGLFPIWGRYFPIIQLFISFLFDDSGFGFTNFVITLIGFSTGYFYSCLDTRSLGPIYGYLASKPSGYGYVAAGQFRAPWWFVGLCDLAFGNSNTQDRYRVNVPFGKQREYHGKGQRLGTTRAQTAERIQIENPRTRIAEPERNTTSGFFPGKGQRVGSKKNE</sequence>
<evidence type="ECO:0000256" key="7">
    <source>
        <dbReference type="RuleBase" id="RU363059"/>
    </source>
</evidence>
<feature type="transmembrane region" description="Helical" evidence="7">
    <location>
        <begin position="65"/>
        <end position="86"/>
    </location>
</feature>
<comment type="function">
    <text evidence="7">May be involved in the degradation of misfolded endoplasmic reticulum (ER) luminal proteins.</text>
</comment>
<dbReference type="OrthoDB" id="19102at2759"/>
<feature type="compositionally biased region" description="Basic and acidic residues" evidence="8">
    <location>
        <begin position="302"/>
        <end position="311"/>
    </location>
</feature>
<name>A0A1G4MGI6_LACFM</name>
<dbReference type="Proteomes" id="UP000190831">
    <property type="component" value="Chromosome F"/>
</dbReference>
<feature type="transmembrane region" description="Helical" evidence="7">
    <location>
        <begin position="140"/>
        <end position="160"/>
    </location>
</feature>
<feature type="transmembrane region" description="Helical" evidence="7">
    <location>
        <begin position="197"/>
        <end position="217"/>
    </location>
</feature>
<evidence type="ECO:0000256" key="8">
    <source>
        <dbReference type="SAM" id="MobiDB-lite"/>
    </source>
</evidence>
<dbReference type="InterPro" id="IPR035952">
    <property type="entry name" value="Rhomboid-like_sf"/>
</dbReference>
<dbReference type="AlphaFoldDB" id="A0A1G4MGI6"/>
<comment type="caution">
    <text evidence="7">Lacks conserved residue(s) required for the propagation of feature annotation.</text>
</comment>
<evidence type="ECO:0000313" key="9">
    <source>
        <dbReference type="EMBL" id="SCW02837.1"/>
    </source>
</evidence>
<dbReference type="Pfam" id="PF04511">
    <property type="entry name" value="DER1"/>
    <property type="match status" value="1"/>
</dbReference>
<feature type="transmembrane region" description="Helical" evidence="7">
    <location>
        <begin position="167"/>
        <end position="191"/>
    </location>
</feature>
<keyword evidence="5 7" id="KW-1133">Transmembrane helix</keyword>
<protein>
    <recommendedName>
        <fullName evidence="7">Derlin</fullName>
    </recommendedName>
</protein>
<dbReference type="OMA" id="TYGVACF"/>
<dbReference type="InterPro" id="IPR007599">
    <property type="entry name" value="DER1"/>
</dbReference>
<reference evidence="10" key="1">
    <citation type="submission" date="2016-03" db="EMBL/GenBank/DDBJ databases">
        <authorList>
            <person name="Devillers H."/>
        </authorList>
    </citation>
    <scope>NUCLEOTIDE SEQUENCE [LARGE SCALE GENOMIC DNA]</scope>
</reference>
<comment type="subcellular location">
    <subcellularLocation>
        <location evidence="1 7">Endoplasmic reticulum membrane</location>
        <topology evidence="1 7">Multi-pass membrane protein</topology>
    </subcellularLocation>
</comment>
<comment type="similarity">
    <text evidence="2 7">Belongs to the derlin family.</text>
</comment>
<evidence type="ECO:0000256" key="4">
    <source>
        <dbReference type="ARBA" id="ARBA00022824"/>
    </source>
</evidence>
<proteinExistence type="inferred from homology"/>
<keyword evidence="6 7" id="KW-0472">Membrane</keyword>